<evidence type="ECO:0000256" key="1">
    <source>
        <dbReference type="ARBA" id="ARBA00004141"/>
    </source>
</evidence>
<proteinExistence type="inferred from homology"/>
<dbReference type="Gene3D" id="2.70.170.10">
    <property type="entry name" value="Neurotransmitter-gated ion-channel ligand-binding domain"/>
    <property type="match status" value="1"/>
</dbReference>
<dbReference type="CDD" id="cd19049">
    <property type="entry name" value="LGIC_TM_anion"/>
    <property type="match status" value="1"/>
</dbReference>
<protein>
    <submittedName>
        <fullName evidence="14">Uncharacterized protein</fullName>
    </submittedName>
</protein>
<accession>A0A7M5UYE6</accession>
<evidence type="ECO:0000259" key="13">
    <source>
        <dbReference type="Pfam" id="PF02932"/>
    </source>
</evidence>
<organism evidence="14 15">
    <name type="scientific">Clytia hemisphaerica</name>
    <dbReference type="NCBI Taxonomy" id="252671"/>
    <lineage>
        <taxon>Eukaryota</taxon>
        <taxon>Metazoa</taxon>
        <taxon>Cnidaria</taxon>
        <taxon>Hydrozoa</taxon>
        <taxon>Hydroidolina</taxon>
        <taxon>Leptothecata</taxon>
        <taxon>Obeliida</taxon>
        <taxon>Clytiidae</taxon>
        <taxon>Clytia</taxon>
    </lineage>
</organism>
<dbReference type="FunFam" id="2.70.170.10:FF:000045">
    <property type="entry name" value="Predicted protein"/>
    <property type="match status" value="1"/>
</dbReference>
<keyword evidence="5 11" id="KW-0812">Transmembrane</keyword>
<evidence type="ECO:0000256" key="8">
    <source>
        <dbReference type="ARBA" id="ARBA00023065"/>
    </source>
</evidence>
<evidence type="ECO:0000256" key="7">
    <source>
        <dbReference type="ARBA" id="ARBA00022989"/>
    </source>
</evidence>
<dbReference type="InterPro" id="IPR006028">
    <property type="entry name" value="GABAA/Glycine_rcpt"/>
</dbReference>
<evidence type="ECO:0000313" key="14">
    <source>
        <dbReference type="EnsemblMetazoa" id="CLYHEMP003281.1"/>
    </source>
</evidence>
<keyword evidence="8 11" id="KW-0406">Ion transport</keyword>
<feature type="transmembrane region" description="Helical" evidence="11">
    <location>
        <begin position="256"/>
        <end position="276"/>
    </location>
</feature>
<keyword evidence="6 11" id="KW-0732">Signal</keyword>
<dbReference type="PRINTS" id="PR00252">
    <property type="entry name" value="NRIONCHANNEL"/>
</dbReference>
<dbReference type="GO" id="GO:0005886">
    <property type="term" value="C:plasma membrane"/>
    <property type="evidence" value="ECO:0007669"/>
    <property type="project" value="UniProtKB-SubCell"/>
</dbReference>
<keyword evidence="15" id="KW-1185">Reference proteome</keyword>
<keyword evidence="9 11" id="KW-0472">Membrane</keyword>
<dbReference type="RefSeq" id="XP_066920352.1">
    <property type="nucleotide sequence ID" value="XM_067064251.1"/>
</dbReference>
<feature type="transmembrane region" description="Helical" evidence="11">
    <location>
        <begin position="283"/>
        <end position="302"/>
    </location>
</feature>
<evidence type="ECO:0000256" key="4">
    <source>
        <dbReference type="ARBA" id="ARBA00022475"/>
    </source>
</evidence>
<evidence type="ECO:0000256" key="5">
    <source>
        <dbReference type="ARBA" id="ARBA00022692"/>
    </source>
</evidence>
<feature type="signal peptide" evidence="11">
    <location>
        <begin position="1"/>
        <end position="22"/>
    </location>
</feature>
<dbReference type="InterPro" id="IPR036734">
    <property type="entry name" value="Neur_chan_lig-bd_sf"/>
</dbReference>
<evidence type="ECO:0000259" key="12">
    <source>
        <dbReference type="Pfam" id="PF02931"/>
    </source>
</evidence>
<feature type="domain" description="Neurotransmitter-gated ion-channel transmembrane" evidence="13">
    <location>
        <begin position="260"/>
        <end position="373"/>
    </location>
</feature>
<dbReference type="InterPro" id="IPR018000">
    <property type="entry name" value="Neurotransmitter_ion_chnl_CS"/>
</dbReference>
<feature type="transmembrane region" description="Helical" evidence="11">
    <location>
        <begin position="317"/>
        <end position="341"/>
    </location>
</feature>
<dbReference type="PRINTS" id="PR00253">
    <property type="entry name" value="GABAARECEPTR"/>
</dbReference>
<keyword evidence="4" id="KW-1003">Cell membrane</keyword>
<reference evidence="14" key="1">
    <citation type="submission" date="2021-01" db="UniProtKB">
        <authorList>
            <consortium name="EnsemblMetazoa"/>
        </authorList>
    </citation>
    <scope>IDENTIFICATION</scope>
</reference>
<sequence>MLHNNQVLLVFMGLCFFWFVNCNRPKLNSTTKETKEEKIDREEIFLAQNFDHLLNQYDKNIRPNYTGKPIVVTVDLTVMAFGAINERGMTFATDLYFRQTWQDYRLQHKAGTVLTPLLGRKIPTDFIWTPDTVISNSVKTRKHKVTTNNEKLDIYPNGTVFWGSRITVISKCKMDFRNYPMDIQSCSLVINSYAYLKEHLEYKWKQDKVSIQSEEMAQYTVKSAYNLRRNANFSDLGTFSELVVTFTFARQISVTIIQLFFPATAIVSVSWVSLWIHKNCVSARVALCVTTMLTICAFWGSVNRQLPRVNYPKAVDYYFIVSFLFIMLTLVEFTIVLNFDFDSLKTKSVKKQSGKDTLKRENSLRNQLPKHTHHVLRRKISRLDANVLQGDLVCEIDNTGRTVHYSLAKKEQWKKPKVDKNKMPYFFKYYPVTGKPATLDVIARFLFPFVYFCFNVIFWKTYSL</sequence>
<keyword evidence="7 11" id="KW-1133">Transmembrane helix</keyword>
<name>A0A7M5UYE6_9CNID</name>
<dbReference type="InterPro" id="IPR006202">
    <property type="entry name" value="Neur_chan_lig-bd"/>
</dbReference>
<evidence type="ECO:0000256" key="11">
    <source>
        <dbReference type="RuleBase" id="RU000687"/>
    </source>
</evidence>
<dbReference type="InterPro" id="IPR036719">
    <property type="entry name" value="Neuro-gated_channel_TM_sf"/>
</dbReference>
<evidence type="ECO:0000256" key="3">
    <source>
        <dbReference type="ARBA" id="ARBA00022448"/>
    </source>
</evidence>
<evidence type="ECO:0000256" key="10">
    <source>
        <dbReference type="ARBA" id="ARBA00023303"/>
    </source>
</evidence>
<dbReference type="PROSITE" id="PS00236">
    <property type="entry name" value="NEUROTR_ION_CHANNEL"/>
    <property type="match status" value="1"/>
</dbReference>
<dbReference type="SUPFAM" id="SSF90112">
    <property type="entry name" value="Neurotransmitter-gated ion-channel transmembrane pore"/>
    <property type="match status" value="1"/>
</dbReference>
<dbReference type="SUPFAM" id="SSF63712">
    <property type="entry name" value="Nicotinic receptor ligand binding domain-like"/>
    <property type="match status" value="1"/>
</dbReference>
<dbReference type="GO" id="GO:0004888">
    <property type="term" value="F:transmembrane signaling receptor activity"/>
    <property type="evidence" value="ECO:0007669"/>
    <property type="project" value="InterPro"/>
</dbReference>
<feature type="chain" id="PRO_5029939692" evidence="11">
    <location>
        <begin position="23"/>
        <end position="464"/>
    </location>
</feature>
<feature type="transmembrane region" description="Helical" evidence="11">
    <location>
        <begin position="441"/>
        <end position="459"/>
    </location>
</feature>
<dbReference type="AlphaFoldDB" id="A0A7M5UYE6"/>
<dbReference type="InterPro" id="IPR006201">
    <property type="entry name" value="Neur_channel"/>
</dbReference>
<dbReference type="Gene3D" id="1.20.58.390">
    <property type="entry name" value="Neurotransmitter-gated ion-channel transmembrane domain"/>
    <property type="match status" value="1"/>
</dbReference>
<keyword evidence="10 11" id="KW-0407">Ion channel</keyword>
<dbReference type="GeneID" id="136807657"/>
<dbReference type="InterPro" id="IPR006029">
    <property type="entry name" value="Neurotrans-gated_channel_TM"/>
</dbReference>
<evidence type="ECO:0000313" key="15">
    <source>
        <dbReference type="Proteomes" id="UP000594262"/>
    </source>
</evidence>
<dbReference type="Pfam" id="PF02931">
    <property type="entry name" value="Neur_chan_LBD"/>
    <property type="match status" value="1"/>
</dbReference>
<evidence type="ECO:0000256" key="2">
    <source>
        <dbReference type="ARBA" id="ARBA00004236"/>
    </source>
</evidence>
<evidence type="ECO:0000256" key="9">
    <source>
        <dbReference type="ARBA" id="ARBA00023136"/>
    </source>
</evidence>
<comment type="subcellular location">
    <subcellularLocation>
        <location evidence="2">Cell membrane</location>
    </subcellularLocation>
    <subcellularLocation>
        <location evidence="1">Membrane</location>
        <topology evidence="1">Multi-pass membrane protein</topology>
    </subcellularLocation>
</comment>
<dbReference type="InterPro" id="IPR038050">
    <property type="entry name" value="Neuro_actylchol_rec"/>
</dbReference>
<evidence type="ECO:0000256" key="6">
    <source>
        <dbReference type="ARBA" id="ARBA00022729"/>
    </source>
</evidence>
<dbReference type="PANTHER" id="PTHR18945">
    <property type="entry name" value="NEUROTRANSMITTER GATED ION CHANNEL"/>
    <property type="match status" value="1"/>
</dbReference>
<dbReference type="Proteomes" id="UP000594262">
    <property type="component" value="Unplaced"/>
</dbReference>
<dbReference type="GO" id="GO:0005230">
    <property type="term" value="F:extracellular ligand-gated monoatomic ion channel activity"/>
    <property type="evidence" value="ECO:0007669"/>
    <property type="project" value="InterPro"/>
</dbReference>
<comment type="similarity">
    <text evidence="11">Belongs to the ligand-gated ion channel (TC 1.A.9) family.</text>
</comment>
<dbReference type="Pfam" id="PF02932">
    <property type="entry name" value="Neur_chan_memb"/>
    <property type="match status" value="1"/>
</dbReference>
<dbReference type="OrthoDB" id="8890589at2759"/>
<dbReference type="CDD" id="cd18990">
    <property type="entry name" value="LGIC_ECD_GABAAR"/>
    <property type="match status" value="1"/>
</dbReference>
<dbReference type="EnsemblMetazoa" id="CLYHEMT003281.1">
    <property type="protein sequence ID" value="CLYHEMP003281.1"/>
    <property type="gene ID" value="CLYHEMG003281"/>
</dbReference>
<feature type="domain" description="Neurotransmitter-gated ion-channel ligand-binding" evidence="12">
    <location>
        <begin position="49"/>
        <end position="251"/>
    </location>
</feature>
<keyword evidence="3 11" id="KW-0813">Transport</keyword>